<accession>A0ABQ7YXG9</accession>
<dbReference type="Proteomes" id="UP000824890">
    <property type="component" value="Unassembled WGS sequence"/>
</dbReference>
<gene>
    <name evidence="2" type="ORF">HID58_069999</name>
</gene>
<reference evidence="2 3" key="1">
    <citation type="submission" date="2021-05" db="EMBL/GenBank/DDBJ databases">
        <title>Genome Assembly of Synthetic Allotetraploid Brassica napus Reveals Homoeologous Exchanges between Subgenomes.</title>
        <authorList>
            <person name="Davis J.T."/>
        </authorList>
    </citation>
    <scope>NUCLEOTIDE SEQUENCE [LARGE SCALE GENOMIC DNA]</scope>
    <source>
        <strain evidence="3">cv. Da-Ae</strain>
        <tissue evidence="2">Seedling</tissue>
    </source>
</reference>
<protein>
    <submittedName>
        <fullName evidence="2">Uncharacterized protein</fullName>
    </submittedName>
</protein>
<organism evidence="2 3">
    <name type="scientific">Brassica napus</name>
    <name type="common">Rape</name>
    <dbReference type="NCBI Taxonomy" id="3708"/>
    <lineage>
        <taxon>Eukaryota</taxon>
        <taxon>Viridiplantae</taxon>
        <taxon>Streptophyta</taxon>
        <taxon>Embryophyta</taxon>
        <taxon>Tracheophyta</taxon>
        <taxon>Spermatophyta</taxon>
        <taxon>Magnoliopsida</taxon>
        <taxon>eudicotyledons</taxon>
        <taxon>Gunneridae</taxon>
        <taxon>Pentapetalae</taxon>
        <taxon>rosids</taxon>
        <taxon>malvids</taxon>
        <taxon>Brassicales</taxon>
        <taxon>Brassicaceae</taxon>
        <taxon>Brassiceae</taxon>
        <taxon>Brassica</taxon>
    </lineage>
</organism>
<evidence type="ECO:0000313" key="3">
    <source>
        <dbReference type="Proteomes" id="UP000824890"/>
    </source>
</evidence>
<keyword evidence="3" id="KW-1185">Reference proteome</keyword>
<name>A0ABQ7YXG9_BRANA</name>
<dbReference type="EMBL" id="JAGKQM010000016">
    <property type="protein sequence ID" value="KAH0872637.1"/>
    <property type="molecule type" value="Genomic_DNA"/>
</dbReference>
<comment type="caution">
    <text evidence="2">The sequence shown here is derived from an EMBL/GenBank/DDBJ whole genome shotgun (WGS) entry which is preliminary data.</text>
</comment>
<proteinExistence type="predicted"/>
<evidence type="ECO:0000256" key="1">
    <source>
        <dbReference type="SAM" id="MobiDB-lite"/>
    </source>
</evidence>
<sequence>MMEGEGEEERDQKELGRILKLVEFGSAPLWKTESGISTRGRPVSEIVTGASLWRDLSPLTRRVSARVGAALWVWGWGWKIGGGFGCGGTEREEERDQKELGRGGVESNGGKRWGERGDRGSGGSGGKGGGRRASPEVEDAGCTAEARPGKAQRVCIGKRIREKLTFFFFFVRGISKLSISSACPWLPSQHLLSRLIKLIEDAEREAKDMPLRSRFFIIEVVVMVFGFICS</sequence>
<feature type="compositionally biased region" description="Basic and acidic residues" evidence="1">
    <location>
        <begin position="89"/>
        <end position="101"/>
    </location>
</feature>
<evidence type="ECO:0000313" key="2">
    <source>
        <dbReference type="EMBL" id="KAH0872637.1"/>
    </source>
</evidence>
<feature type="region of interest" description="Disordered" evidence="1">
    <location>
        <begin position="88"/>
        <end position="143"/>
    </location>
</feature>